<comment type="caution">
    <text evidence="2">The sequence shown here is derived from an EMBL/GenBank/DDBJ whole genome shotgun (WGS) entry which is preliminary data.</text>
</comment>
<organism evidence="2 3">
    <name type="scientific">Thermosipho affectus</name>
    <dbReference type="NCBI Taxonomy" id="660294"/>
    <lineage>
        <taxon>Bacteria</taxon>
        <taxon>Thermotogati</taxon>
        <taxon>Thermotogota</taxon>
        <taxon>Thermotogae</taxon>
        <taxon>Thermotogales</taxon>
        <taxon>Fervidobacteriaceae</taxon>
        <taxon>Thermosipho</taxon>
    </lineage>
</organism>
<feature type="transmembrane region" description="Helical" evidence="1">
    <location>
        <begin position="6"/>
        <end position="28"/>
    </location>
</feature>
<keyword evidence="3" id="KW-1185">Reference proteome</keyword>
<evidence type="ECO:0000256" key="1">
    <source>
        <dbReference type="SAM" id="Phobius"/>
    </source>
</evidence>
<evidence type="ECO:0000313" key="3">
    <source>
        <dbReference type="Proteomes" id="UP000242616"/>
    </source>
</evidence>
<accession>A0ABX3IH87</accession>
<evidence type="ECO:0008006" key="4">
    <source>
        <dbReference type="Google" id="ProtNLM"/>
    </source>
</evidence>
<sequence>MKKGFLNISVGIILIFFSAVSALLLSYLSRDAIHVQEKVLESIDNTYTKIMYVSGANIWKKFLTENAAFWDYIQKESDPYKNTSLVFNTNFKYNLNSTREVVYTLVSTTTTYVYVDKYINVIFALKKDGKIIDQGISFDFGWPGI</sequence>
<keyword evidence="1" id="KW-0812">Transmembrane</keyword>
<evidence type="ECO:0000313" key="2">
    <source>
        <dbReference type="EMBL" id="ONN27185.1"/>
    </source>
</evidence>
<protein>
    <recommendedName>
        <fullName evidence="4">Methyl-accepting chemotaxis protein</fullName>
    </recommendedName>
</protein>
<dbReference type="EMBL" id="LBFC01000018">
    <property type="protein sequence ID" value="ONN27185.1"/>
    <property type="molecule type" value="Genomic_DNA"/>
</dbReference>
<keyword evidence="1" id="KW-1133">Transmembrane helix</keyword>
<name>A0ABX3IH87_9BACT</name>
<gene>
    <name evidence="2" type="ORF">XJ44_05220</name>
</gene>
<proteinExistence type="predicted"/>
<keyword evidence="1" id="KW-0472">Membrane</keyword>
<dbReference type="RefSeq" id="WP_075665958.1">
    <property type="nucleotide sequence ID" value="NZ_LBFC01000018.1"/>
</dbReference>
<reference evidence="2 3" key="1">
    <citation type="submission" date="2015-06" db="EMBL/GenBank/DDBJ databases">
        <title>Genome sequencing of Thermotogales isolates from hydrothermal vents.</title>
        <authorList>
            <person name="Haverkamp T.H."/>
            <person name="Kublanov I.V."/>
            <person name="Nesbo C.L."/>
        </authorList>
    </citation>
    <scope>NUCLEOTIDE SEQUENCE [LARGE SCALE GENOMIC DNA]</scope>
    <source>
        <strain evidence="3">ik275mar</strain>
    </source>
</reference>
<dbReference type="Proteomes" id="UP000242616">
    <property type="component" value="Unassembled WGS sequence"/>
</dbReference>